<comment type="catalytic activity">
    <reaction evidence="1">
        <text>Thiol-dependent hydrolysis of ester, thioester, amide, peptide and isopeptide bonds formed by the C-terminal Gly of ubiquitin (a 76-residue protein attached to proteins as an intracellular targeting signal).</text>
        <dbReference type="EC" id="3.4.19.12"/>
    </reaction>
</comment>
<keyword evidence="7" id="KW-0788">Thiol protease</keyword>
<feature type="region of interest" description="Disordered" evidence="8">
    <location>
        <begin position="623"/>
        <end position="698"/>
    </location>
</feature>
<feature type="compositionally biased region" description="Basic and acidic residues" evidence="8">
    <location>
        <begin position="739"/>
        <end position="761"/>
    </location>
</feature>
<dbReference type="PROSITE" id="PS00973">
    <property type="entry name" value="USP_2"/>
    <property type="match status" value="1"/>
</dbReference>
<dbReference type="GO" id="GO:0005634">
    <property type="term" value="C:nucleus"/>
    <property type="evidence" value="ECO:0007669"/>
    <property type="project" value="TreeGrafter"/>
</dbReference>
<dbReference type="SUPFAM" id="SSF54001">
    <property type="entry name" value="Cysteine proteinases"/>
    <property type="match status" value="1"/>
</dbReference>
<proteinExistence type="inferred from homology"/>
<dbReference type="PANTHER" id="PTHR24006">
    <property type="entry name" value="UBIQUITIN CARBOXYL-TERMINAL HYDROLASE"/>
    <property type="match status" value="1"/>
</dbReference>
<feature type="compositionally biased region" description="Low complexity" evidence="8">
    <location>
        <begin position="816"/>
        <end position="841"/>
    </location>
</feature>
<dbReference type="AlphaFoldDB" id="A0A8H7F4E6"/>
<evidence type="ECO:0000256" key="7">
    <source>
        <dbReference type="ARBA" id="ARBA00022807"/>
    </source>
</evidence>
<comment type="caution">
    <text evidence="10">The sequence shown here is derived from an EMBL/GenBank/DDBJ whole genome shotgun (WGS) entry which is preliminary data.</text>
</comment>
<gene>
    <name evidence="10" type="ORF">Agabi119p4_5016</name>
</gene>
<protein>
    <recommendedName>
        <fullName evidence="3">ubiquitinyl hydrolase 1</fullName>
        <ecNumber evidence="3">3.4.19.12</ecNumber>
    </recommendedName>
</protein>
<keyword evidence="5" id="KW-0833">Ubl conjugation pathway</keyword>
<evidence type="ECO:0000256" key="6">
    <source>
        <dbReference type="ARBA" id="ARBA00022801"/>
    </source>
</evidence>
<evidence type="ECO:0000256" key="3">
    <source>
        <dbReference type="ARBA" id="ARBA00012759"/>
    </source>
</evidence>
<dbReference type="GO" id="GO:0016579">
    <property type="term" value="P:protein deubiquitination"/>
    <property type="evidence" value="ECO:0007669"/>
    <property type="project" value="InterPro"/>
</dbReference>
<dbReference type="EC" id="3.4.19.12" evidence="3"/>
<reference evidence="10 11" key="1">
    <citation type="journal article" name="Sci. Rep.">
        <title>Telomere-to-telomere assembled and centromere annotated genomes of the two main subspecies of the button mushroom Agaricus bisporus reveal especially polymorphic chromosome ends.</title>
        <authorList>
            <person name="Sonnenberg A.S.M."/>
            <person name="Sedaghat-Telgerd N."/>
            <person name="Lavrijssen B."/>
            <person name="Ohm R.A."/>
            <person name="Hendrickx P.M."/>
            <person name="Scholtmeijer K."/>
            <person name="Baars J.J.P."/>
            <person name="van Peer A."/>
        </authorList>
    </citation>
    <scope>NUCLEOTIDE SEQUENCE [LARGE SCALE GENOMIC DNA]</scope>
    <source>
        <strain evidence="10 11">H119_p4</strain>
    </source>
</reference>
<comment type="similarity">
    <text evidence="2">Belongs to the peptidase C19 family.</text>
</comment>
<dbReference type="Proteomes" id="UP000629468">
    <property type="component" value="Unassembled WGS sequence"/>
</dbReference>
<feature type="region of interest" description="Disordered" evidence="8">
    <location>
        <begin position="717"/>
        <end position="881"/>
    </location>
</feature>
<feature type="compositionally biased region" description="Basic residues" evidence="8">
    <location>
        <begin position="842"/>
        <end position="857"/>
    </location>
</feature>
<dbReference type="InterPro" id="IPR028889">
    <property type="entry name" value="USP"/>
</dbReference>
<keyword evidence="6" id="KW-0378">Hydrolase</keyword>
<dbReference type="GO" id="GO:0004843">
    <property type="term" value="F:cysteine-type deubiquitinase activity"/>
    <property type="evidence" value="ECO:0007669"/>
    <property type="project" value="UniProtKB-EC"/>
</dbReference>
<feature type="domain" description="USP" evidence="9">
    <location>
        <begin position="102"/>
        <end position="571"/>
    </location>
</feature>
<dbReference type="GO" id="GO:0005829">
    <property type="term" value="C:cytosol"/>
    <property type="evidence" value="ECO:0007669"/>
    <property type="project" value="TreeGrafter"/>
</dbReference>
<dbReference type="InterPro" id="IPR018200">
    <property type="entry name" value="USP_CS"/>
</dbReference>
<dbReference type="Pfam" id="PF00443">
    <property type="entry name" value="UCH"/>
    <property type="match status" value="1"/>
</dbReference>
<dbReference type="PANTHER" id="PTHR24006:SF888">
    <property type="entry name" value="UBIQUITIN CARBOXYL-TERMINAL HYDROLASE 30"/>
    <property type="match status" value="1"/>
</dbReference>
<sequence>MPRPDHGPSLLADILHSDLFAQLAPILVLLLVPALALLATSNFDMGLDSIGLGLSSFFSSSKPSPPTEHSSDRKHRRHTRTRTDQRAQNGTPLRDPDDGYYPGLVNISGTYCFMNATLQALASLTYLQPHIDAINAKAEALDVPTPVIDALKDLFRRLNKPHSTYHAIRPHDIIQTLSRQTEGRSNSLFYSREHQDAQELFQVVSECLKNELIAVDKEAYRDRGLGGLSNLPPETMKDIGKSVFDGLTANRRSCCLCGYTEAVMHFPLDNLQLALPRLAAVCQLEDCLEDYTRLEELKDCICRKCSVVATHKRLQQDIKKLEHEIQSQTKPSNSKKERLKKVRKMEAKVRTAIQEERIEEDLKDVRMEKVFSPLSTKQAMIARPPPILALHINRSVHYGHYASKNMVRLLFPEVLDLTPYSTSGNLSTVPTRAISTQPPVLSRSTTPTPSIYATPRIIYRLTAVVCHYGQHSFGHYICYRRKPKHPSVGDEKRWAPPMMLDPILLEGDVDSINGEMDGVGNSSPRYVFEDEADIRPGKGWLRISDDAVTECGIETVLQEGTGAFMLYYERAVQETSGIYSSLKDGKLSLRGSEETLKPELRTVDLNGSVGSLVSEIGVGVQVTGRGVERERSRASSNSSVGQKYPLLVGNGTPSSFSLSPSPSLSSSSSSSSPSSSSLQPLSPPTPLQQPNGIIPSSLSTSQVNVAGARIVRNVTARSRSVTSDGIPGFSQSRVLPLESGDRNKNNLALEKKRERESRVVDVDVDDSNRTLTRQQHHSHTPTSSPPISPSKTAKKKKMKQKSRKGEFGDSEEGVLHHASLSTPSSSSLSSPQQHYHQQPHQQHQHHHDHGSLSHHNHNSSNSSSNKHHSSTNGTPIVHLQA</sequence>
<organism evidence="10 11">
    <name type="scientific">Agaricus bisporus var. burnettii</name>
    <dbReference type="NCBI Taxonomy" id="192524"/>
    <lineage>
        <taxon>Eukaryota</taxon>
        <taxon>Fungi</taxon>
        <taxon>Dikarya</taxon>
        <taxon>Basidiomycota</taxon>
        <taxon>Agaricomycotina</taxon>
        <taxon>Agaricomycetes</taxon>
        <taxon>Agaricomycetidae</taxon>
        <taxon>Agaricales</taxon>
        <taxon>Agaricineae</taxon>
        <taxon>Agaricaceae</taxon>
        <taxon>Agaricus</taxon>
    </lineage>
</organism>
<evidence type="ECO:0000259" key="9">
    <source>
        <dbReference type="PROSITE" id="PS50235"/>
    </source>
</evidence>
<evidence type="ECO:0000256" key="8">
    <source>
        <dbReference type="SAM" id="MobiDB-lite"/>
    </source>
</evidence>
<keyword evidence="4" id="KW-0645">Protease</keyword>
<feature type="compositionally biased region" description="Polar residues" evidence="8">
    <location>
        <begin position="717"/>
        <end position="733"/>
    </location>
</feature>
<dbReference type="InterPro" id="IPR038765">
    <property type="entry name" value="Papain-like_cys_pep_sf"/>
</dbReference>
<feature type="compositionally biased region" description="Basic residues" evidence="8">
    <location>
        <begin position="792"/>
        <end position="802"/>
    </location>
</feature>
<accession>A0A8H7F4E6</accession>
<evidence type="ECO:0000256" key="1">
    <source>
        <dbReference type="ARBA" id="ARBA00000707"/>
    </source>
</evidence>
<name>A0A8H7F4E6_AGABI</name>
<dbReference type="EMBL" id="JABXXO010000006">
    <property type="protein sequence ID" value="KAF7776623.1"/>
    <property type="molecule type" value="Genomic_DNA"/>
</dbReference>
<dbReference type="Gene3D" id="3.90.70.10">
    <property type="entry name" value="Cysteine proteinases"/>
    <property type="match status" value="1"/>
</dbReference>
<dbReference type="PROSITE" id="PS50235">
    <property type="entry name" value="USP_3"/>
    <property type="match status" value="1"/>
</dbReference>
<evidence type="ECO:0000256" key="4">
    <source>
        <dbReference type="ARBA" id="ARBA00022670"/>
    </source>
</evidence>
<feature type="region of interest" description="Disordered" evidence="8">
    <location>
        <begin position="60"/>
        <end position="98"/>
    </location>
</feature>
<dbReference type="InterPro" id="IPR050164">
    <property type="entry name" value="Peptidase_C19"/>
</dbReference>
<feature type="compositionally biased region" description="Low complexity" evidence="8">
    <location>
        <begin position="653"/>
        <end position="680"/>
    </location>
</feature>
<dbReference type="InterPro" id="IPR001394">
    <property type="entry name" value="Peptidase_C19_UCH"/>
</dbReference>
<evidence type="ECO:0000313" key="10">
    <source>
        <dbReference type="EMBL" id="KAF7776623.1"/>
    </source>
</evidence>
<evidence type="ECO:0000256" key="2">
    <source>
        <dbReference type="ARBA" id="ARBA00009085"/>
    </source>
</evidence>
<evidence type="ECO:0000313" key="11">
    <source>
        <dbReference type="Proteomes" id="UP000629468"/>
    </source>
</evidence>
<evidence type="ECO:0000256" key="5">
    <source>
        <dbReference type="ARBA" id="ARBA00022786"/>
    </source>
</evidence>
<dbReference type="GO" id="GO:0006508">
    <property type="term" value="P:proteolysis"/>
    <property type="evidence" value="ECO:0007669"/>
    <property type="project" value="UniProtKB-KW"/>
</dbReference>
<dbReference type="CDD" id="cd02662">
    <property type="entry name" value="Peptidase_C19F"/>
    <property type="match status" value="1"/>
</dbReference>